<sequence length="323" mass="35695">MREIRYVDALNEALKEEMERDENVFLLGEDIGPLGGAFGVSKGLYDKFGEKRVRQTPISESAIIGTAVGAAMTGLRPVAEIMYIDFITTAMDQVVNQAAKLSFMSGGQFKLPLVIRTQGGSGTRESSQHTQSLEAWFVHTPGLKVVMPSTPYDAKGLLKTSIRDNDPVIFIEHKLLYDKRGEVPDEEYLIPLGEAEIKREGKDLTVIATSLMVHKVLEVAEEISDEISIEVIDPRTLVPLDINKIIQSVKKTNKVLIVHEACTRAGIGAEIVREIVENAFDYLDAPPKVLGGLNTPIPYSSFLEDVCVPQKEDIVKTIKEMIK</sequence>
<evidence type="ECO:0000313" key="6">
    <source>
        <dbReference type="Proteomes" id="UP000182278"/>
    </source>
</evidence>
<dbReference type="Pfam" id="PF02779">
    <property type="entry name" value="Transket_pyr"/>
    <property type="match status" value="1"/>
</dbReference>
<dbReference type="InterPro" id="IPR009014">
    <property type="entry name" value="Transketo_C/PFOR_II"/>
</dbReference>
<dbReference type="EMBL" id="MNUO01000067">
    <property type="protein sequence ID" value="OIN97033.1"/>
    <property type="molecule type" value="Genomic_DNA"/>
</dbReference>
<dbReference type="Gene3D" id="3.40.50.970">
    <property type="match status" value="1"/>
</dbReference>
<proteinExistence type="predicted"/>
<reference evidence="5 6" key="1">
    <citation type="journal article" date="2016" name="Environ. Microbiol.">
        <title>Genomic resolution of a cold subsurface aquifer community provides metabolic insights for novel microbes adapted to high CO concentrations.</title>
        <authorList>
            <person name="Probst A.J."/>
            <person name="Castelle C.J."/>
            <person name="Singh A."/>
            <person name="Brown C.T."/>
            <person name="Anantharaman K."/>
            <person name="Sharon I."/>
            <person name="Hug L.A."/>
            <person name="Burstein D."/>
            <person name="Emerson J.B."/>
            <person name="Thomas B.C."/>
            <person name="Banfield J.F."/>
        </authorList>
    </citation>
    <scope>NUCLEOTIDE SEQUENCE [LARGE SCALE GENOMIC DNA]</scope>
    <source>
        <strain evidence="5">CG1_02_38_46</strain>
    </source>
</reference>
<dbReference type="NCBIfam" id="NF006667">
    <property type="entry name" value="PRK09212.1"/>
    <property type="match status" value="1"/>
</dbReference>
<evidence type="ECO:0000259" key="4">
    <source>
        <dbReference type="SMART" id="SM00861"/>
    </source>
</evidence>
<name>A0A1J4SC54_9BACT</name>
<protein>
    <submittedName>
        <fullName evidence="5">Alpha-ketoacid dehydrogenase subunit beta</fullName>
    </submittedName>
</protein>
<gene>
    <name evidence="5" type="ORF">AUJ66_04555</name>
</gene>
<keyword evidence="2" id="KW-0560">Oxidoreductase</keyword>
<evidence type="ECO:0000256" key="2">
    <source>
        <dbReference type="ARBA" id="ARBA00023002"/>
    </source>
</evidence>
<dbReference type="InterPro" id="IPR005475">
    <property type="entry name" value="Transketolase-like_Pyr-bd"/>
</dbReference>
<dbReference type="STRING" id="1817893.AUJ66_04555"/>
<dbReference type="Pfam" id="PF02780">
    <property type="entry name" value="Transketolase_C"/>
    <property type="match status" value="1"/>
</dbReference>
<dbReference type="GO" id="GO:0016491">
    <property type="term" value="F:oxidoreductase activity"/>
    <property type="evidence" value="ECO:0007669"/>
    <property type="project" value="UniProtKB-KW"/>
</dbReference>
<dbReference type="FunFam" id="3.40.50.920:FF:000001">
    <property type="entry name" value="Pyruvate dehydrogenase E1 beta subunit"/>
    <property type="match status" value="1"/>
</dbReference>
<dbReference type="SUPFAM" id="SSF52922">
    <property type="entry name" value="TK C-terminal domain-like"/>
    <property type="match status" value="1"/>
</dbReference>
<dbReference type="InterPro" id="IPR033248">
    <property type="entry name" value="Transketolase_C"/>
</dbReference>
<organism evidence="5 6">
    <name type="scientific">Candidatus Desantisbacteria bacterium CG1_02_38_46</name>
    <dbReference type="NCBI Taxonomy" id="1817893"/>
    <lineage>
        <taxon>Bacteria</taxon>
        <taxon>Candidatus Desantisiibacteriota</taxon>
    </lineage>
</organism>
<dbReference type="Proteomes" id="UP000182278">
    <property type="component" value="Unassembled WGS sequence"/>
</dbReference>
<dbReference type="CDD" id="cd07036">
    <property type="entry name" value="TPP_PYR_E1-PDHc-beta_like"/>
    <property type="match status" value="1"/>
</dbReference>
<keyword evidence="3" id="KW-0786">Thiamine pyrophosphate</keyword>
<dbReference type="PANTHER" id="PTHR43257:SF2">
    <property type="entry name" value="PYRUVATE DEHYDROGENASE E1 COMPONENT SUBUNIT BETA"/>
    <property type="match status" value="1"/>
</dbReference>
<dbReference type="FunFam" id="3.40.50.970:FF:000001">
    <property type="entry name" value="Pyruvate dehydrogenase E1 beta subunit"/>
    <property type="match status" value="1"/>
</dbReference>
<evidence type="ECO:0000313" key="5">
    <source>
        <dbReference type="EMBL" id="OIN97033.1"/>
    </source>
</evidence>
<accession>A0A1J4SC54</accession>
<dbReference type="Gene3D" id="3.40.50.920">
    <property type="match status" value="1"/>
</dbReference>
<dbReference type="SMART" id="SM00861">
    <property type="entry name" value="Transket_pyr"/>
    <property type="match status" value="1"/>
</dbReference>
<evidence type="ECO:0000256" key="3">
    <source>
        <dbReference type="ARBA" id="ARBA00023052"/>
    </source>
</evidence>
<dbReference type="InterPro" id="IPR029061">
    <property type="entry name" value="THDP-binding"/>
</dbReference>
<feature type="domain" description="Transketolase-like pyrimidine-binding" evidence="4">
    <location>
        <begin position="4"/>
        <end position="179"/>
    </location>
</feature>
<comment type="caution">
    <text evidence="5">The sequence shown here is derived from an EMBL/GenBank/DDBJ whole genome shotgun (WGS) entry which is preliminary data.</text>
</comment>
<dbReference type="PANTHER" id="PTHR43257">
    <property type="entry name" value="PYRUVATE DEHYDROGENASE E1 COMPONENT BETA SUBUNIT"/>
    <property type="match status" value="1"/>
</dbReference>
<evidence type="ECO:0000256" key="1">
    <source>
        <dbReference type="ARBA" id="ARBA00001964"/>
    </source>
</evidence>
<comment type="cofactor">
    <cofactor evidence="1">
        <name>thiamine diphosphate</name>
        <dbReference type="ChEBI" id="CHEBI:58937"/>
    </cofactor>
</comment>
<dbReference type="AlphaFoldDB" id="A0A1J4SC54"/>
<dbReference type="SUPFAM" id="SSF52518">
    <property type="entry name" value="Thiamin diphosphate-binding fold (THDP-binding)"/>
    <property type="match status" value="1"/>
</dbReference>